<feature type="compositionally biased region" description="Basic and acidic residues" evidence="2">
    <location>
        <begin position="140"/>
        <end position="154"/>
    </location>
</feature>
<dbReference type="PANTHER" id="PTHR23147">
    <property type="entry name" value="SERINE/ARGININE RICH SPLICING FACTOR"/>
    <property type="match status" value="1"/>
</dbReference>
<dbReference type="InterPro" id="IPR035979">
    <property type="entry name" value="RBD_domain_sf"/>
</dbReference>
<dbReference type="SMART" id="SM00360">
    <property type="entry name" value="RRM"/>
    <property type="match status" value="2"/>
</dbReference>
<evidence type="ECO:0000259" key="3">
    <source>
        <dbReference type="PROSITE" id="PS50102"/>
    </source>
</evidence>
<dbReference type="InterPro" id="IPR050907">
    <property type="entry name" value="SRSF"/>
</dbReference>
<comment type="caution">
    <text evidence="4">The sequence shown here is derived from an EMBL/GenBank/DDBJ whole genome shotgun (WGS) entry which is preliminary data.</text>
</comment>
<dbReference type="InterPro" id="IPR012677">
    <property type="entry name" value="Nucleotide-bd_a/b_plait_sf"/>
</dbReference>
<proteinExistence type="predicted"/>
<evidence type="ECO:0000256" key="2">
    <source>
        <dbReference type="SAM" id="MobiDB-lite"/>
    </source>
</evidence>
<name>A0ABR1XFC1_9PEZI</name>
<feature type="region of interest" description="Disordered" evidence="2">
    <location>
        <begin position="133"/>
        <end position="169"/>
    </location>
</feature>
<dbReference type="InterPro" id="IPR000504">
    <property type="entry name" value="RRM_dom"/>
</dbReference>
<evidence type="ECO:0000313" key="4">
    <source>
        <dbReference type="EMBL" id="KAK8151750.1"/>
    </source>
</evidence>
<evidence type="ECO:0000313" key="5">
    <source>
        <dbReference type="Proteomes" id="UP001456524"/>
    </source>
</evidence>
<feature type="domain" description="RRM" evidence="3">
    <location>
        <begin position="183"/>
        <end position="260"/>
    </location>
</feature>
<dbReference type="PROSITE" id="PS50102">
    <property type="entry name" value="RRM"/>
    <property type="match status" value="1"/>
</dbReference>
<gene>
    <name evidence="4" type="ORF">IWX90DRAFT_89549</name>
</gene>
<accession>A0ABR1XFC1</accession>
<reference evidence="4 5" key="1">
    <citation type="journal article" date="2022" name="G3 (Bethesda)">
        <title>Enemy or ally: a genomic approach to elucidate the lifestyle of Phyllosticta citrichinaensis.</title>
        <authorList>
            <person name="Buijs V.A."/>
            <person name="Groenewald J.Z."/>
            <person name="Haridas S."/>
            <person name="LaButti K.M."/>
            <person name="Lipzen A."/>
            <person name="Martin F.M."/>
            <person name="Barry K."/>
            <person name="Grigoriev I.V."/>
            <person name="Crous P.W."/>
            <person name="Seidl M.F."/>
        </authorList>
    </citation>
    <scope>NUCLEOTIDE SEQUENCE [LARGE SCALE GENOMIC DNA]</scope>
    <source>
        <strain evidence="4 5">CBS 129764</strain>
    </source>
</reference>
<dbReference type="SUPFAM" id="SSF54928">
    <property type="entry name" value="RNA-binding domain, RBD"/>
    <property type="match status" value="2"/>
</dbReference>
<protein>
    <recommendedName>
        <fullName evidence="3">RRM domain-containing protein</fullName>
    </recommendedName>
</protein>
<keyword evidence="5" id="KW-1185">Reference proteome</keyword>
<feature type="region of interest" description="Disordered" evidence="2">
    <location>
        <begin position="1"/>
        <end position="44"/>
    </location>
</feature>
<dbReference type="Pfam" id="PF00076">
    <property type="entry name" value="RRM_1"/>
    <property type="match status" value="1"/>
</dbReference>
<organism evidence="4 5">
    <name type="scientific">Phyllosticta citrichinensis</name>
    <dbReference type="NCBI Taxonomy" id="1130410"/>
    <lineage>
        <taxon>Eukaryota</taxon>
        <taxon>Fungi</taxon>
        <taxon>Dikarya</taxon>
        <taxon>Ascomycota</taxon>
        <taxon>Pezizomycotina</taxon>
        <taxon>Dothideomycetes</taxon>
        <taxon>Dothideomycetes incertae sedis</taxon>
        <taxon>Botryosphaeriales</taxon>
        <taxon>Phyllostictaceae</taxon>
        <taxon>Phyllosticta</taxon>
    </lineage>
</organism>
<evidence type="ECO:0000256" key="1">
    <source>
        <dbReference type="PROSITE-ProRule" id="PRU00176"/>
    </source>
</evidence>
<dbReference type="EMBL" id="JBBWUH010000016">
    <property type="protein sequence ID" value="KAK8151750.1"/>
    <property type="molecule type" value="Genomic_DNA"/>
</dbReference>
<dbReference type="Proteomes" id="UP001456524">
    <property type="component" value="Unassembled WGS sequence"/>
</dbReference>
<keyword evidence="1" id="KW-0694">RNA-binding</keyword>
<feature type="compositionally biased region" description="Polar residues" evidence="2">
    <location>
        <begin position="1"/>
        <end position="19"/>
    </location>
</feature>
<dbReference type="Gene3D" id="3.30.70.330">
    <property type="match status" value="2"/>
</dbReference>
<dbReference type="CDD" id="cd00590">
    <property type="entry name" value="RRM_SF"/>
    <property type="match status" value="1"/>
</dbReference>
<sequence>MTPITPSQVAPSPASTYGQTLVGGDSVPPTPGSDLIKESCETSGSYDAIDRNDEADDQFDDAPPYKFEVLLDRCKNASAAVRRGLSLSTCGSSPAKLASMVQDLPVNRLARSNSCFVRGIDDDNDVFGHGNAELATTTTPEEHTVDASDTKSTKEASNLSPRADRQGHKVTADNAQAHYKPECCIFVANLPSTRPDDVIRNALNDVYARFGKCFIKLKRDRGMPIAFIQYDNAEDASKALGQGAGVFVLGRKARTERAKAPRCVYVSRRDGMMPTEGEVTDLMSSRGEVEKTWAPSDTDQEVHKLPPGFFVRFTYYQDAVDAINALRDIPTYNVEAQHTPKSAVSFFDSSSILTKPHPNARAPLFDPSQHDSRALWIGELPDTVTKSDLARVFGGPGRQIRYIELRIRSSTNRAEFMSYAFIHYLEPRAAYMAARMTVRFPIMKSFMADLA</sequence>